<dbReference type="Proteomes" id="UP000641646">
    <property type="component" value="Unassembled WGS sequence"/>
</dbReference>
<dbReference type="AlphaFoldDB" id="A0A926VFS8"/>
<dbReference type="InterPro" id="IPR001128">
    <property type="entry name" value="Cyt_P450"/>
</dbReference>
<accession>A0A926VFS8</accession>
<keyword evidence="3 7" id="KW-0479">Metal-binding</keyword>
<gene>
    <name evidence="8" type="ORF">H6G03_11735</name>
</gene>
<dbReference type="GO" id="GO:0004497">
    <property type="term" value="F:monooxygenase activity"/>
    <property type="evidence" value="ECO:0007669"/>
    <property type="project" value="UniProtKB-KW"/>
</dbReference>
<comment type="similarity">
    <text evidence="1 7">Belongs to the cytochrome P450 family.</text>
</comment>
<dbReference type="GO" id="GO:0016705">
    <property type="term" value="F:oxidoreductase activity, acting on paired donors, with incorporation or reduction of molecular oxygen"/>
    <property type="evidence" value="ECO:0007669"/>
    <property type="project" value="InterPro"/>
</dbReference>
<evidence type="ECO:0000313" key="8">
    <source>
        <dbReference type="EMBL" id="MBD2181769.1"/>
    </source>
</evidence>
<evidence type="ECO:0000256" key="4">
    <source>
        <dbReference type="ARBA" id="ARBA00023002"/>
    </source>
</evidence>
<comment type="caution">
    <text evidence="8">The sequence shown here is derived from an EMBL/GenBank/DDBJ whole genome shotgun (WGS) entry which is preliminary data.</text>
</comment>
<keyword evidence="5 7" id="KW-0408">Iron</keyword>
<dbReference type="PANTHER" id="PTHR46696:SF1">
    <property type="entry name" value="CYTOCHROME P450 YJIB-RELATED"/>
    <property type="match status" value="1"/>
</dbReference>
<dbReference type="InterPro" id="IPR036396">
    <property type="entry name" value="Cyt_P450_sf"/>
</dbReference>
<dbReference type="Pfam" id="PF00067">
    <property type="entry name" value="p450"/>
    <property type="match status" value="2"/>
</dbReference>
<proteinExistence type="inferred from homology"/>
<organism evidence="8 9">
    <name type="scientific">Aerosakkonema funiforme FACHB-1375</name>
    <dbReference type="NCBI Taxonomy" id="2949571"/>
    <lineage>
        <taxon>Bacteria</taxon>
        <taxon>Bacillati</taxon>
        <taxon>Cyanobacteriota</taxon>
        <taxon>Cyanophyceae</taxon>
        <taxon>Oscillatoriophycideae</taxon>
        <taxon>Aerosakkonematales</taxon>
        <taxon>Aerosakkonemataceae</taxon>
        <taxon>Aerosakkonema</taxon>
    </lineage>
</organism>
<evidence type="ECO:0000256" key="7">
    <source>
        <dbReference type="RuleBase" id="RU000461"/>
    </source>
</evidence>
<evidence type="ECO:0000256" key="6">
    <source>
        <dbReference type="ARBA" id="ARBA00023033"/>
    </source>
</evidence>
<evidence type="ECO:0000256" key="2">
    <source>
        <dbReference type="ARBA" id="ARBA00022617"/>
    </source>
</evidence>
<reference evidence="8" key="1">
    <citation type="journal article" date="2015" name="ISME J.">
        <title>Draft Genome Sequence of Streptomyces incarnatus NRRL8089, which Produces the Nucleoside Antibiotic Sinefungin.</title>
        <authorList>
            <person name="Oshima K."/>
            <person name="Hattori M."/>
            <person name="Shimizu H."/>
            <person name="Fukuda K."/>
            <person name="Nemoto M."/>
            <person name="Inagaki K."/>
            <person name="Tamura T."/>
        </authorList>
    </citation>
    <scope>NUCLEOTIDE SEQUENCE</scope>
    <source>
        <strain evidence="8">FACHB-1375</strain>
    </source>
</reference>
<keyword evidence="4 7" id="KW-0560">Oxidoreductase</keyword>
<dbReference type="RefSeq" id="WP_190464579.1">
    <property type="nucleotide sequence ID" value="NZ_JACJPW010000025.1"/>
</dbReference>
<dbReference type="EMBL" id="JACJPW010000025">
    <property type="protein sequence ID" value="MBD2181769.1"/>
    <property type="molecule type" value="Genomic_DNA"/>
</dbReference>
<dbReference type="PROSITE" id="PS00086">
    <property type="entry name" value="CYTOCHROME_P450"/>
    <property type="match status" value="1"/>
</dbReference>
<evidence type="ECO:0000313" key="9">
    <source>
        <dbReference type="Proteomes" id="UP000641646"/>
    </source>
</evidence>
<dbReference type="InterPro" id="IPR017972">
    <property type="entry name" value="Cyt_P450_CS"/>
</dbReference>
<sequence length="395" mass="45125">MFDNPEFIANPYPTYSDLRSHSPIHWVDILGGAWLLPRYDDVVNALRDPRLSAQQSDLFFADFPPEMQGEFAEFNRIFGMWLLSLDGAEHNRVRKLMNKGFKMALQNLRPRIQKVTDLLLDRVQATGEFDLMRDFALPFPMLVMAEMLGVDSQDRDDFISWSEDILIIADAPQVTLELARQAQKSLIALNEYFRTIIAERRQNPGDDLISFLIHAEEDSVLTTDEVIAQSSQLIAAGYASIRNFLGNGIYLLLKHIDQWEILRNNPSLMPNALRELLRYESSAQFATRFAREDFFLHDRLIKKGQTVIALIGSANRDPEKFPNPDVLDITRNADHHLAFGYGAHACLGATLTYIQAEIAFLTVIQRMPNLRLVNDTPEWNPGLLFRGFNSLPLLF</sequence>
<protein>
    <submittedName>
        <fullName evidence="8">Cytochrome P450</fullName>
    </submittedName>
</protein>
<evidence type="ECO:0000256" key="3">
    <source>
        <dbReference type="ARBA" id="ARBA00022723"/>
    </source>
</evidence>
<keyword evidence="6 7" id="KW-0503">Monooxygenase</keyword>
<dbReference type="GO" id="GO:0020037">
    <property type="term" value="F:heme binding"/>
    <property type="evidence" value="ECO:0007669"/>
    <property type="project" value="InterPro"/>
</dbReference>
<dbReference type="GO" id="GO:0005506">
    <property type="term" value="F:iron ion binding"/>
    <property type="evidence" value="ECO:0007669"/>
    <property type="project" value="InterPro"/>
</dbReference>
<dbReference type="FunFam" id="1.10.630.10:FF:000018">
    <property type="entry name" value="Cytochrome P450 monooxygenase"/>
    <property type="match status" value="1"/>
</dbReference>
<keyword evidence="9" id="KW-1185">Reference proteome</keyword>
<evidence type="ECO:0000256" key="5">
    <source>
        <dbReference type="ARBA" id="ARBA00023004"/>
    </source>
</evidence>
<dbReference type="SUPFAM" id="SSF48264">
    <property type="entry name" value="Cytochrome P450"/>
    <property type="match status" value="1"/>
</dbReference>
<reference evidence="8" key="2">
    <citation type="submission" date="2020-08" db="EMBL/GenBank/DDBJ databases">
        <authorList>
            <person name="Chen M."/>
            <person name="Teng W."/>
            <person name="Zhao L."/>
            <person name="Hu C."/>
            <person name="Zhou Y."/>
            <person name="Han B."/>
            <person name="Song L."/>
            <person name="Shu W."/>
        </authorList>
    </citation>
    <scope>NUCLEOTIDE SEQUENCE</scope>
    <source>
        <strain evidence="8">FACHB-1375</strain>
    </source>
</reference>
<keyword evidence="2 7" id="KW-0349">Heme</keyword>
<dbReference type="InterPro" id="IPR002397">
    <property type="entry name" value="Cyt_P450_B"/>
</dbReference>
<evidence type="ECO:0000256" key="1">
    <source>
        <dbReference type="ARBA" id="ARBA00010617"/>
    </source>
</evidence>
<dbReference type="CDD" id="cd20625">
    <property type="entry name" value="CYP164-like"/>
    <property type="match status" value="1"/>
</dbReference>
<dbReference type="PRINTS" id="PR00359">
    <property type="entry name" value="BP450"/>
</dbReference>
<dbReference type="PANTHER" id="PTHR46696">
    <property type="entry name" value="P450, PUTATIVE (EUROFUNG)-RELATED"/>
    <property type="match status" value="1"/>
</dbReference>
<name>A0A926VFS8_9CYAN</name>
<dbReference type="Gene3D" id="1.10.630.10">
    <property type="entry name" value="Cytochrome P450"/>
    <property type="match status" value="1"/>
</dbReference>